<gene>
    <name evidence="2" type="ORF">SAMN05421730_101217</name>
</gene>
<dbReference type="Gene3D" id="3.30.70.1290">
    <property type="entry name" value="Transposase IS200-like"/>
    <property type="match status" value="1"/>
</dbReference>
<dbReference type="AlphaFoldDB" id="A0A1D3TU58"/>
<proteinExistence type="predicted"/>
<protein>
    <submittedName>
        <fullName evidence="2">REP element-mobilizing transposase RayT</fullName>
    </submittedName>
</protein>
<dbReference type="PANTHER" id="PTHR34322">
    <property type="entry name" value="TRANSPOSASE, Y1_TNP DOMAIN-CONTAINING"/>
    <property type="match status" value="1"/>
</dbReference>
<accession>A0A1D3TU58</accession>
<dbReference type="Pfam" id="PF01797">
    <property type="entry name" value="Y1_Tnp"/>
    <property type="match status" value="1"/>
</dbReference>
<dbReference type="PANTHER" id="PTHR34322:SF2">
    <property type="entry name" value="TRANSPOSASE IS200-LIKE DOMAIN-CONTAINING PROTEIN"/>
    <property type="match status" value="1"/>
</dbReference>
<sequence length="203" mass="24443">MWYPGAVYHVMNRGNRKDQIFIEEEDYIIFLKMLKKVQRKYPFRLISYCLMTNHIHLQIQTINTPIGQIMQSLLLNYTKYFNQKYDLSGHLFQGRFTSELIETDSYMMQTSRYIHLNPVKAKMVKMPKDYRWSSYCVYLGRRKCELTADEKILDYFSGNRILYKQYVENNLYAEDVSEEILRYEERVGHDNGEDQEPPPDIQN</sequence>
<dbReference type="GO" id="GO:0003677">
    <property type="term" value="F:DNA binding"/>
    <property type="evidence" value="ECO:0007669"/>
    <property type="project" value="InterPro"/>
</dbReference>
<dbReference type="GO" id="GO:0004803">
    <property type="term" value="F:transposase activity"/>
    <property type="evidence" value="ECO:0007669"/>
    <property type="project" value="InterPro"/>
</dbReference>
<evidence type="ECO:0000313" key="3">
    <source>
        <dbReference type="Proteomes" id="UP000199315"/>
    </source>
</evidence>
<evidence type="ECO:0000313" key="2">
    <source>
        <dbReference type="EMBL" id="SCP97590.1"/>
    </source>
</evidence>
<keyword evidence="3" id="KW-1185">Reference proteome</keyword>
<dbReference type="Proteomes" id="UP000199315">
    <property type="component" value="Unassembled WGS sequence"/>
</dbReference>
<reference evidence="2 3" key="1">
    <citation type="submission" date="2016-09" db="EMBL/GenBank/DDBJ databases">
        <authorList>
            <person name="Capua I."/>
            <person name="De Benedictis P."/>
            <person name="Joannis T."/>
            <person name="Lombin L.H."/>
            <person name="Cattoli G."/>
        </authorList>
    </citation>
    <scope>NUCLEOTIDE SEQUENCE [LARGE SCALE GENOMIC DNA]</scope>
    <source>
        <strain evidence="2 3">GluBS11</strain>
    </source>
</reference>
<organism evidence="2 3">
    <name type="scientific">Anaerobium acetethylicum</name>
    <dbReference type="NCBI Taxonomy" id="1619234"/>
    <lineage>
        <taxon>Bacteria</taxon>
        <taxon>Bacillati</taxon>
        <taxon>Bacillota</taxon>
        <taxon>Clostridia</taxon>
        <taxon>Lachnospirales</taxon>
        <taxon>Lachnospiraceae</taxon>
        <taxon>Anaerobium</taxon>
    </lineage>
</organism>
<evidence type="ECO:0000259" key="1">
    <source>
        <dbReference type="SMART" id="SM01321"/>
    </source>
</evidence>
<name>A0A1D3TU58_9FIRM</name>
<dbReference type="InterPro" id="IPR036515">
    <property type="entry name" value="Transposase_17_sf"/>
</dbReference>
<feature type="domain" description="Transposase IS200-like" evidence="1">
    <location>
        <begin position="3"/>
        <end position="117"/>
    </location>
</feature>
<dbReference type="STRING" id="1619234.SAMN05421730_101217"/>
<dbReference type="GO" id="GO:0006313">
    <property type="term" value="P:DNA transposition"/>
    <property type="evidence" value="ECO:0007669"/>
    <property type="project" value="InterPro"/>
</dbReference>
<dbReference type="SMART" id="SM01321">
    <property type="entry name" value="Y1_Tnp"/>
    <property type="match status" value="1"/>
</dbReference>
<dbReference type="EMBL" id="FMKA01000012">
    <property type="protein sequence ID" value="SCP97590.1"/>
    <property type="molecule type" value="Genomic_DNA"/>
</dbReference>
<dbReference type="SUPFAM" id="SSF143422">
    <property type="entry name" value="Transposase IS200-like"/>
    <property type="match status" value="1"/>
</dbReference>
<dbReference type="InterPro" id="IPR002686">
    <property type="entry name" value="Transposase_17"/>
</dbReference>